<name>A0A915DAI3_9BILA</name>
<comment type="subcellular location">
    <subcellularLocation>
        <location evidence="1">Secreted</location>
    </subcellularLocation>
</comment>
<dbReference type="AlphaFoldDB" id="A0A915DAI3"/>
<evidence type="ECO:0000256" key="4">
    <source>
        <dbReference type="ARBA" id="ARBA00022729"/>
    </source>
</evidence>
<keyword evidence="6" id="KW-1133">Transmembrane helix</keyword>
<dbReference type="InterPro" id="IPR051998">
    <property type="entry name" value="Meteorin-like"/>
</dbReference>
<evidence type="ECO:0000256" key="2">
    <source>
        <dbReference type="ARBA" id="ARBA00005669"/>
    </source>
</evidence>
<keyword evidence="7" id="KW-1185">Reference proteome</keyword>
<feature type="transmembrane region" description="Helical" evidence="6">
    <location>
        <begin position="7"/>
        <end position="26"/>
    </location>
</feature>
<dbReference type="Proteomes" id="UP000887574">
    <property type="component" value="Unplaced"/>
</dbReference>
<dbReference type="WBParaSite" id="jg11173">
    <property type="protein sequence ID" value="jg11173"/>
    <property type="gene ID" value="jg11173"/>
</dbReference>
<evidence type="ECO:0000313" key="8">
    <source>
        <dbReference type="WBParaSite" id="jg11173"/>
    </source>
</evidence>
<keyword evidence="5" id="KW-1015">Disulfide bond</keyword>
<dbReference type="GO" id="GO:0005615">
    <property type="term" value="C:extracellular space"/>
    <property type="evidence" value="ECO:0007669"/>
    <property type="project" value="TreeGrafter"/>
</dbReference>
<dbReference type="GO" id="GO:0005179">
    <property type="term" value="F:hormone activity"/>
    <property type="evidence" value="ECO:0007669"/>
    <property type="project" value="TreeGrafter"/>
</dbReference>
<evidence type="ECO:0000256" key="3">
    <source>
        <dbReference type="ARBA" id="ARBA00022525"/>
    </source>
</evidence>
<keyword evidence="4" id="KW-0732">Signal</keyword>
<protein>
    <submittedName>
        <fullName evidence="8 9">Meteorin-like protein</fullName>
    </submittedName>
</protein>
<evidence type="ECO:0000256" key="6">
    <source>
        <dbReference type="SAM" id="Phobius"/>
    </source>
</evidence>
<keyword evidence="6" id="KW-0812">Transmembrane</keyword>
<proteinExistence type="inferred from homology"/>
<accession>A0A915DAI3</accession>
<dbReference type="PANTHER" id="PTHR28593:SF3">
    <property type="entry name" value="METEORIN-LIKE PROTEIN"/>
    <property type="match status" value="1"/>
</dbReference>
<reference evidence="8 9" key="1">
    <citation type="submission" date="2022-11" db="UniProtKB">
        <authorList>
            <consortium name="WormBaseParasite"/>
        </authorList>
    </citation>
    <scope>IDENTIFICATION</scope>
</reference>
<keyword evidence="3" id="KW-0964">Secreted</keyword>
<dbReference type="WBParaSite" id="jg17866">
    <property type="protein sequence ID" value="jg17866"/>
    <property type="gene ID" value="jg17866"/>
</dbReference>
<evidence type="ECO:0000256" key="5">
    <source>
        <dbReference type="ARBA" id="ARBA00023157"/>
    </source>
</evidence>
<evidence type="ECO:0000313" key="7">
    <source>
        <dbReference type="Proteomes" id="UP000887574"/>
    </source>
</evidence>
<organism evidence="7 9">
    <name type="scientific">Ditylenchus dipsaci</name>
    <dbReference type="NCBI Taxonomy" id="166011"/>
    <lineage>
        <taxon>Eukaryota</taxon>
        <taxon>Metazoa</taxon>
        <taxon>Ecdysozoa</taxon>
        <taxon>Nematoda</taxon>
        <taxon>Chromadorea</taxon>
        <taxon>Rhabditida</taxon>
        <taxon>Tylenchina</taxon>
        <taxon>Tylenchomorpha</taxon>
        <taxon>Sphaerularioidea</taxon>
        <taxon>Anguinidae</taxon>
        <taxon>Anguininae</taxon>
        <taxon>Ditylenchus</taxon>
    </lineage>
</organism>
<keyword evidence="6" id="KW-0472">Membrane</keyword>
<dbReference type="PANTHER" id="PTHR28593">
    <property type="entry name" value="METEORIN-LIKE PROTEIN"/>
    <property type="match status" value="1"/>
</dbReference>
<evidence type="ECO:0000256" key="1">
    <source>
        <dbReference type="ARBA" id="ARBA00004613"/>
    </source>
</evidence>
<comment type="similarity">
    <text evidence="2">Belongs to the meteorin family.</text>
</comment>
<evidence type="ECO:0000313" key="9">
    <source>
        <dbReference type="WBParaSite" id="jg17866"/>
    </source>
</evidence>
<sequence>MLYYCAAAIRFVVIWLLFNFVSVRTFNGFLQSDPCSVMLSGGANRANLVKSVYLNCEQGALFWNRPVGSLFVRFSPTTVLSESQDASSTPKAYQLCLRFPEEHSSQVLVQKMVNMKLKEELNVSDPHFHSRLHCTPIGLDSTVYLFLKTRTNYTADTRPASAGFYYVIEEIPGVAAEPICGQCTEKQFLDSYCSSNFVLKGRMLRELPQGNALEYSVSSLLRRPAFLANIVSEVRPKVGLRTATLLTDCPQGSASIPSPLTEYLVVGNAQIGVARLSCSITLTEFQRLANSKNSTTECELKAE</sequence>